<proteinExistence type="predicted"/>
<dbReference type="InterPro" id="IPR036397">
    <property type="entry name" value="RNaseH_sf"/>
</dbReference>
<dbReference type="Gene3D" id="3.30.420.10">
    <property type="entry name" value="Ribonuclease H-like superfamily/Ribonuclease H"/>
    <property type="match status" value="1"/>
</dbReference>
<dbReference type="RefSeq" id="XP_065645447.1">
    <property type="nucleotide sequence ID" value="XM_065789375.1"/>
</dbReference>
<reference evidence="3" key="2">
    <citation type="submission" date="2025-08" db="UniProtKB">
        <authorList>
            <consortium name="RefSeq"/>
        </authorList>
    </citation>
    <scope>IDENTIFICATION</scope>
</reference>
<evidence type="ECO:0000256" key="1">
    <source>
        <dbReference type="SAM" id="MobiDB-lite"/>
    </source>
</evidence>
<feature type="region of interest" description="Disordered" evidence="1">
    <location>
        <begin position="66"/>
        <end position="170"/>
    </location>
</feature>
<organism evidence="2 3">
    <name type="scientific">Hydra vulgaris</name>
    <name type="common">Hydra</name>
    <name type="synonym">Hydra attenuata</name>
    <dbReference type="NCBI Taxonomy" id="6087"/>
    <lineage>
        <taxon>Eukaryota</taxon>
        <taxon>Metazoa</taxon>
        <taxon>Cnidaria</taxon>
        <taxon>Hydrozoa</taxon>
        <taxon>Hydroidolina</taxon>
        <taxon>Anthoathecata</taxon>
        <taxon>Aplanulata</taxon>
        <taxon>Hydridae</taxon>
        <taxon>Hydra</taxon>
    </lineage>
</organism>
<sequence>MHTENELSIVKNHLIEISGNFKNYIKEKRLNFISKLDKTNNFFLTSLNVECKSEQYVSNTKIRKRTDRYERRKRSDRYERRKRTDRYERRKRSDRYERRKRSDRYERRKRSDRYERRKRTDRYERRKRSDRYERRKLSDRYERRKQRESGEKSDTPVMPRVYKRKSESPHVSENILKIAVAEVENVISLGEAAYSAGISKSALHRKGNNIGPERKVGSGRKATKMPAKEIKRLKKSIDQKDGNSQRGLAKRYHVSQPFVPKEHNPANVPELRPIEDFWSELKRSVYNKNWQAENLGKLKKRTEFSIKKIDIERVHRLAAATFTRVDTVHRHGLKNL</sequence>
<protein>
    <submittedName>
        <fullName evidence="3">Arginine/serine-rich coiled-coil protein 2-like</fullName>
    </submittedName>
</protein>
<dbReference type="GeneID" id="136075927"/>
<evidence type="ECO:0000313" key="2">
    <source>
        <dbReference type="Proteomes" id="UP001652625"/>
    </source>
</evidence>
<gene>
    <name evidence="3" type="primary">LOC136075927</name>
</gene>
<dbReference type="Proteomes" id="UP001652625">
    <property type="component" value="Chromosome 02"/>
</dbReference>
<feature type="compositionally biased region" description="Basic residues" evidence="1">
    <location>
        <begin position="66"/>
        <end position="129"/>
    </location>
</feature>
<name>A0ABM4B977_HYDVU</name>
<reference evidence="2" key="1">
    <citation type="submission" date="2025-05" db="UniProtKB">
        <authorList>
            <consortium name="RefSeq"/>
        </authorList>
    </citation>
    <scope>NUCLEOTIDE SEQUENCE [LARGE SCALE GENOMIC DNA]</scope>
</reference>
<keyword evidence="2" id="KW-1185">Reference proteome</keyword>
<accession>A0ABM4B977</accession>
<feature type="region of interest" description="Disordered" evidence="1">
    <location>
        <begin position="205"/>
        <end position="226"/>
    </location>
</feature>
<evidence type="ECO:0000313" key="3">
    <source>
        <dbReference type="RefSeq" id="XP_065645447.1"/>
    </source>
</evidence>
<feature type="compositionally biased region" description="Basic and acidic residues" evidence="1">
    <location>
        <begin position="130"/>
        <end position="154"/>
    </location>
</feature>